<proteinExistence type="predicted"/>
<feature type="compositionally biased region" description="Basic and acidic residues" evidence="1">
    <location>
        <begin position="1"/>
        <end position="12"/>
    </location>
</feature>
<dbReference type="OrthoDB" id="2973258at2"/>
<evidence type="ECO:0000256" key="1">
    <source>
        <dbReference type="SAM" id="MobiDB-lite"/>
    </source>
</evidence>
<keyword evidence="3" id="KW-1185">Reference proteome</keyword>
<evidence type="ECO:0000313" key="2">
    <source>
        <dbReference type="EMBL" id="RFU67753.1"/>
    </source>
</evidence>
<dbReference type="InterPro" id="IPR024980">
    <property type="entry name" value="DUF3886"/>
</dbReference>
<name>A0A372LLI5_9BACI</name>
<dbReference type="Pfam" id="PF13025">
    <property type="entry name" value="DUF3886"/>
    <property type="match status" value="1"/>
</dbReference>
<feature type="compositionally biased region" description="Basic and acidic residues" evidence="1">
    <location>
        <begin position="44"/>
        <end position="71"/>
    </location>
</feature>
<accession>A0A372LLI5</accession>
<dbReference type="Proteomes" id="UP000264541">
    <property type="component" value="Unassembled WGS sequence"/>
</dbReference>
<feature type="compositionally biased region" description="Polar residues" evidence="1">
    <location>
        <begin position="75"/>
        <end position="85"/>
    </location>
</feature>
<evidence type="ECO:0000313" key="3">
    <source>
        <dbReference type="Proteomes" id="UP000264541"/>
    </source>
</evidence>
<gene>
    <name evidence="2" type="ORF">D0469_13570</name>
</gene>
<comment type="caution">
    <text evidence="2">The sequence shown here is derived from an EMBL/GenBank/DDBJ whole genome shotgun (WGS) entry which is preliminary data.</text>
</comment>
<feature type="region of interest" description="Disordered" evidence="1">
    <location>
        <begin position="1"/>
        <end position="85"/>
    </location>
</feature>
<reference evidence="2 3" key="1">
    <citation type="submission" date="2018-08" db="EMBL/GenBank/DDBJ databases">
        <title>Bacillus chawlae sp. nov., Bacillus glennii sp. nov., and Bacillus saganii sp. nov. Isolated from the Vehicle Assembly Building at Kennedy Space Center where the Viking Spacecraft were Assembled.</title>
        <authorList>
            <person name="Seuylemezian A."/>
            <person name="Vaishampayan P."/>
        </authorList>
    </citation>
    <scope>NUCLEOTIDE SEQUENCE [LARGE SCALE GENOMIC DNA]</scope>
    <source>
        <strain evidence="2 3">V47-23a</strain>
    </source>
</reference>
<dbReference type="AlphaFoldDB" id="A0A372LLI5"/>
<protein>
    <submittedName>
        <fullName evidence="2">DUF3886 domain-containing protein</fullName>
    </submittedName>
</protein>
<dbReference type="RefSeq" id="WP_117327281.1">
    <property type="nucleotide sequence ID" value="NZ_QVTE01000039.1"/>
</dbReference>
<organism evidence="2 3">
    <name type="scientific">Peribacillus saganii</name>
    <dbReference type="NCBI Taxonomy" id="2303992"/>
    <lineage>
        <taxon>Bacteria</taxon>
        <taxon>Bacillati</taxon>
        <taxon>Bacillota</taxon>
        <taxon>Bacilli</taxon>
        <taxon>Bacillales</taxon>
        <taxon>Bacillaceae</taxon>
        <taxon>Peribacillus</taxon>
    </lineage>
</organism>
<dbReference type="EMBL" id="QVTE01000039">
    <property type="protein sequence ID" value="RFU67753.1"/>
    <property type="molecule type" value="Genomic_DNA"/>
</dbReference>
<sequence length="85" mass="10195">MKKKNQFQERKSNKAQNDGALTLGDMVNQEMLAKLKNTKNELSMAEKKRQEEEEAKRVFERKQKEKNKSFEELLNESNTDWRNFK</sequence>